<sequence length="61" mass="7089">MRSFLMTDAYNDAQNLKASLEADLEIIAAFEELMNLEEQQEEKAAEKKKTVVKNLHYRRTA</sequence>
<dbReference type="AlphaFoldDB" id="A0A965ZIM8"/>
<name>A0A965ZIM8_9SPHI</name>
<dbReference type="Proteomes" id="UP000638732">
    <property type="component" value="Unassembled WGS sequence"/>
</dbReference>
<reference evidence="1" key="2">
    <citation type="submission" date="2020-10" db="EMBL/GenBank/DDBJ databases">
        <title>Mucilaginibacter sp. nov., isolated from soil.</title>
        <authorList>
            <person name="Jeon C.O."/>
        </authorList>
    </citation>
    <scope>NUCLEOTIDE SEQUENCE</scope>
    <source>
        <strain evidence="1">R11</strain>
    </source>
</reference>
<gene>
    <name evidence="1" type="ORF">GSY63_20595</name>
</gene>
<proteinExistence type="predicted"/>
<accession>A0A965ZIM8</accession>
<organism evidence="1 2">
    <name type="scientific">Mucilaginibacter agri</name>
    <dbReference type="NCBI Taxonomy" id="2695265"/>
    <lineage>
        <taxon>Bacteria</taxon>
        <taxon>Pseudomonadati</taxon>
        <taxon>Bacteroidota</taxon>
        <taxon>Sphingobacteriia</taxon>
        <taxon>Sphingobacteriales</taxon>
        <taxon>Sphingobacteriaceae</taxon>
        <taxon>Mucilaginibacter</taxon>
    </lineage>
</organism>
<keyword evidence="2" id="KW-1185">Reference proteome</keyword>
<comment type="caution">
    <text evidence="1">The sequence shown here is derived from an EMBL/GenBank/DDBJ whole genome shotgun (WGS) entry which is preliminary data.</text>
</comment>
<evidence type="ECO:0000313" key="1">
    <source>
        <dbReference type="EMBL" id="NCD71775.1"/>
    </source>
</evidence>
<evidence type="ECO:0000313" key="2">
    <source>
        <dbReference type="Proteomes" id="UP000638732"/>
    </source>
</evidence>
<dbReference type="RefSeq" id="WP_166587754.1">
    <property type="nucleotide sequence ID" value="NZ_WWEO01000045.1"/>
</dbReference>
<dbReference type="EMBL" id="WWEO01000045">
    <property type="protein sequence ID" value="NCD71775.1"/>
    <property type="molecule type" value="Genomic_DNA"/>
</dbReference>
<reference evidence="1" key="1">
    <citation type="submission" date="2020-01" db="EMBL/GenBank/DDBJ databases">
        <authorList>
            <person name="Seo Y.L."/>
        </authorList>
    </citation>
    <scope>NUCLEOTIDE SEQUENCE</scope>
    <source>
        <strain evidence="1">R11</strain>
    </source>
</reference>
<protein>
    <submittedName>
        <fullName evidence="1">Uncharacterized protein</fullName>
    </submittedName>
</protein>